<dbReference type="AlphaFoldDB" id="A0A370KXE2"/>
<dbReference type="Gene3D" id="3.40.630.30">
    <property type="match status" value="1"/>
</dbReference>
<dbReference type="EC" id="2.3.1.82" evidence="2 9"/>
<dbReference type="InterPro" id="IPR016181">
    <property type="entry name" value="Acyl_CoA_acyltransferase"/>
</dbReference>
<dbReference type="Proteomes" id="UP000254939">
    <property type="component" value="Unassembled WGS sequence"/>
</dbReference>
<dbReference type="InterPro" id="IPR050832">
    <property type="entry name" value="Bact_Acetyltransf"/>
</dbReference>
<dbReference type="CDD" id="cd04301">
    <property type="entry name" value="NAT_SF"/>
    <property type="match status" value="1"/>
</dbReference>
<evidence type="ECO:0000259" key="10">
    <source>
        <dbReference type="PROSITE" id="PS51186"/>
    </source>
</evidence>
<comment type="catalytic activity">
    <reaction evidence="8 9">
        <text>kanamycin B + acetyl-CoA = N(6')-acetylkanamycin B + CoA + H(+)</text>
        <dbReference type="Rhea" id="RHEA:16449"/>
        <dbReference type="ChEBI" id="CHEBI:15378"/>
        <dbReference type="ChEBI" id="CHEBI:57287"/>
        <dbReference type="ChEBI" id="CHEBI:57288"/>
        <dbReference type="ChEBI" id="CHEBI:58390"/>
        <dbReference type="ChEBI" id="CHEBI:58549"/>
        <dbReference type="EC" id="2.3.1.82"/>
    </reaction>
</comment>
<dbReference type="InterPro" id="IPR024170">
    <property type="entry name" value="Aminoglycoside_N6-AcTrfrase"/>
</dbReference>
<evidence type="ECO:0000256" key="1">
    <source>
        <dbReference type="ARBA" id="ARBA00011738"/>
    </source>
</evidence>
<evidence type="ECO:0000256" key="5">
    <source>
        <dbReference type="ARBA" id="ARBA00023251"/>
    </source>
</evidence>
<comment type="function">
    <text evidence="9">Catalyzes the transfer of an acetyl group from acetyl-CoA to the 6'-amino group of aminoglycoside molecules conferring resistance to antibiotics containing the purpurosamine ring.</text>
</comment>
<proteinExistence type="predicted"/>
<evidence type="ECO:0000256" key="4">
    <source>
        <dbReference type="ARBA" id="ARBA00022679"/>
    </source>
</evidence>
<dbReference type="PROSITE" id="PS51186">
    <property type="entry name" value="GNAT"/>
    <property type="match status" value="1"/>
</dbReference>
<dbReference type="PIRSF" id="PIRSF000452">
    <property type="entry name" value="6-N-acetyltransf"/>
    <property type="match status" value="1"/>
</dbReference>
<organism evidence="11 12">
    <name type="scientific">Rhizobium grahamii</name>
    <dbReference type="NCBI Taxonomy" id="1120045"/>
    <lineage>
        <taxon>Bacteria</taxon>
        <taxon>Pseudomonadati</taxon>
        <taxon>Pseudomonadota</taxon>
        <taxon>Alphaproteobacteria</taxon>
        <taxon>Hyphomicrobiales</taxon>
        <taxon>Rhizobiaceae</taxon>
        <taxon>Rhizobium/Agrobacterium group</taxon>
        <taxon>Rhizobium</taxon>
    </lineage>
</organism>
<keyword evidence="5 9" id="KW-0046">Antibiotic resistance</keyword>
<accession>A0A370KXE2</accession>
<dbReference type="InterPro" id="IPR000182">
    <property type="entry name" value="GNAT_dom"/>
</dbReference>
<dbReference type="RefSeq" id="WP_114712445.1">
    <property type="nucleotide sequence ID" value="NZ_KZ857258.1"/>
</dbReference>
<keyword evidence="4 9" id="KW-0808">Transferase</keyword>
<evidence type="ECO:0000256" key="9">
    <source>
        <dbReference type="PIRNR" id="PIRNR000452"/>
    </source>
</evidence>
<name>A0A370KXE2_9HYPH</name>
<gene>
    <name evidence="11" type="ORF">B5K06_02085</name>
</gene>
<dbReference type="Pfam" id="PF00583">
    <property type="entry name" value="Acetyltransf_1"/>
    <property type="match status" value="1"/>
</dbReference>
<sequence>MKQQAGNTIRIALASSDDIDAWAKLRAALWSDQSMEEHSRDLRRLLDDDVADFRGFLAFRPDGEAVGFAEACLRRDYVNGCRSSPVLFLEGIHVEPAFRRGGIGRALLEAVRAFGKASGCTEFASDALLDNVDSHRFHAALGFQETQRVVYFKQPL</sequence>
<dbReference type="NCBIfam" id="NF043067">
    <property type="entry name" value="AAC_6p_group_E"/>
    <property type="match status" value="1"/>
</dbReference>
<keyword evidence="6 9" id="KW-0012">Acyltransferase</keyword>
<evidence type="ECO:0000256" key="8">
    <source>
        <dbReference type="ARBA" id="ARBA00048923"/>
    </source>
</evidence>
<comment type="subunit">
    <text evidence="1 9">Homodimer.</text>
</comment>
<reference evidence="11 12" key="1">
    <citation type="submission" date="2017-03" db="EMBL/GenBank/DDBJ databases">
        <title>Genome analysis of Rhizobial strains effectives or ineffectives for nitrogen fixation isolated from bean seeds.</title>
        <authorList>
            <person name="Peralta H."/>
            <person name="Aguilar-Vera A."/>
            <person name="Mora Y."/>
            <person name="Vargas-Lagunas C."/>
            <person name="Girard L."/>
            <person name="Mora J."/>
        </authorList>
    </citation>
    <scope>NUCLEOTIDE SEQUENCE [LARGE SCALE GENOMIC DNA]</scope>
    <source>
        <strain evidence="11 12">CCGM3</strain>
    </source>
</reference>
<dbReference type="SUPFAM" id="SSF55729">
    <property type="entry name" value="Acyl-CoA N-acyltransferases (Nat)"/>
    <property type="match status" value="1"/>
</dbReference>
<evidence type="ECO:0000313" key="12">
    <source>
        <dbReference type="Proteomes" id="UP000254939"/>
    </source>
</evidence>
<evidence type="ECO:0000256" key="3">
    <source>
        <dbReference type="ARBA" id="ARBA00017677"/>
    </source>
</evidence>
<feature type="domain" description="N-acetyltransferase" evidence="10">
    <location>
        <begin position="9"/>
        <end position="156"/>
    </location>
</feature>
<protein>
    <recommendedName>
        <fullName evidence="3 9">Aminoglycoside N(6')-acetyltransferase type 1</fullName>
        <ecNumber evidence="2 9">2.3.1.82</ecNumber>
    </recommendedName>
    <alternativeName>
        <fullName evidence="7 9">Aminoglycoside resistance protein</fullName>
    </alternativeName>
</protein>
<dbReference type="GO" id="GO:0047663">
    <property type="term" value="F:aminoglycoside 6'-N-acetyltransferase activity"/>
    <property type="evidence" value="ECO:0007669"/>
    <property type="project" value="UniProtKB-EC"/>
</dbReference>
<dbReference type="EMBL" id="NAAC01000003">
    <property type="protein sequence ID" value="RDJ16027.1"/>
    <property type="molecule type" value="Genomic_DNA"/>
</dbReference>
<evidence type="ECO:0000256" key="7">
    <source>
        <dbReference type="ARBA" id="ARBA00029660"/>
    </source>
</evidence>
<dbReference type="PANTHER" id="PTHR43877">
    <property type="entry name" value="AMINOALKYLPHOSPHONATE N-ACETYLTRANSFERASE-RELATED-RELATED"/>
    <property type="match status" value="1"/>
</dbReference>
<comment type="caution">
    <text evidence="11">The sequence shown here is derived from an EMBL/GenBank/DDBJ whole genome shotgun (WGS) entry which is preliminary data.</text>
</comment>
<dbReference type="GO" id="GO:0046677">
    <property type="term" value="P:response to antibiotic"/>
    <property type="evidence" value="ECO:0007669"/>
    <property type="project" value="UniProtKB-KW"/>
</dbReference>
<evidence type="ECO:0000256" key="6">
    <source>
        <dbReference type="ARBA" id="ARBA00023315"/>
    </source>
</evidence>
<dbReference type="OrthoDB" id="118633at2"/>
<evidence type="ECO:0000256" key="2">
    <source>
        <dbReference type="ARBA" id="ARBA00012888"/>
    </source>
</evidence>
<evidence type="ECO:0000313" key="11">
    <source>
        <dbReference type="EMBL" id="RDJ16027.1"/>
    </source>
</evidence>